<accession>A0A8H5ZM49</accession>
<comment type="caution">
    <text evidence="1">The sequence shown here is derived from an EMBL/GenBank/DDBJ whole genome shotgun (WGS) entry which is preliminary data.</text>
</comment>
<dbReference type="AlphaFoldDB" id="A0A8H5ZM49"/>
<protein>
    <submittedName>
        <fullName evidence="1">Uncharacterized protein</fullName>
    </submittedName>
</protein>
<organism evidence="1 2">
    <name type="scientific">Cochliobolus sativus</name>
    <name type="common">Common root rot and spot blotch fungus</name>
    <name type="synonym">Bipolaris sorokiniana</name>
    <dbReference type="NCBI Taxonomy" id="45130"/>
    <lineage>
        <taxon>Eukaryota</taxon>
        <taxon>Fungi</taxon>
        <taxon>Dikarya</taxon>
        <taxon>Ascomycota</taxon>
        <taxon>Pezizomycotina</taxon>
        <taxon>Dothideomycetes</taxon>
        <taxon>Pleosporomycetidae</taxon>
        <taxon>Pleosporales</taxon>
        <taxon>Pleosporineae</taxon>
        <taxon>Pleosporaceae</taxon>
        <taxon>Bipolaris</taxon>
    </lineage>
</organism>
<gene>
    <name evidence="1" type="ORF">GGP41_001755</name>
</gene>
<proteinExistence type="predicted"/>
<evidence type="ECO:0000313" key="2">
    <source>
        <dbReference type="Proteomes" id="UP000624244"/>
    </source>
</evidence>
<sequence length="231" mass="27140">MEINITPGSYEQNIQPIMNFPKLLQSESDEVLLDKLQAKSLRQHGGVGVHAHHNLIWTRMQELELRAANRQLHAHLELLQTSVMKNIPLHLLVQHTSPKETQTGDGARTQRGWSVLPRELQLLYPITTIDKYASSLSESILNHYHDVNQIITRHEAIIRQKEQKKILPLRQYVLLKAYQNMPVTIPIHNCRYAYFLYEVHSQKLRQTKLYIIIYHEPTIRKKQLNRTLLER</sequence>
<dbReference type="Proteomes" id="UP000624244">
    <property type="component" value="Unassembled WGS sequence"/>
</dbReference>
<name>A0A8H5ZM49_COCSA</name>
<evidence type="ECO:0000313" key="1">
    <source>
        <dbReference type="EMBL" id="KAF5853193.1"/>
    </source>
</evidence>
<dbReference type="EMBL" id="WNKQ01000002">
    <property type="protein sequence ID" value="KAF5853193.1"/>
    <property type="molecule type" value="Genomic_DNA"/>
</dbReference>
<reference evidence="1" key="1">
    <citation type="submission" date="2019-11" db="EMBL/GenBank/DDBJ databases">
        <title>Bipolaris sorokiniana Genome sequencing.</title>
        <authorList>
            <person name="Wang H."/>
        </authorList>
    </citation>
    <scope>NUCLEOTIDE SEQUENCE</scope>
</reference>